<dbReference type="AlphaFoldDB" id="A0A368HJT2"/>
<evidence type="ECO:0000313" key="2">
    <source>
        <dbReference type="EMBL" id="RCN58550.1"/>
    </source>
</evidence>
<feature type="signal peptide" evidence="1">
    <location>
        <begin position="1"/>
        <end position="22"/>
    </location>
</feature>
<evidence type="ECO:0008006" key="4">
    <source>
        <dbReference type="Google" id="ProtNLM"/>
    </source>
</evidence>
<sequence>MKRQSLLTAAVAAACFVGSAHATNWFQLQGTEPSGIAAPFHLFGFIQPTYEDTGGTAVTGLGGAAKPFNNAVPKFNEVAPQDTSMSSFNMLRARIAVRGTVTPISNKIDYFIMAEFGNNGYTYSNGSYTPRLTDASVTFNEIPGMRVRVGLFKTPGPEEVLQGIPDFDYINFTNVSAQLILNQFIGSAPAIATGPGAYAVQAAPINAGRDQGIQLFDWFNNGPWQFAYAAMVGNGAPLYYNAQSNSTSYYGRLQESYIFHHSKGPHQAGITAWVWGHLGHQSLNVGTVAADEPDAAGPDTEPVDGPASVATGGFTRQNYTFKRYGIGAQYRSGFMTPGALRVTGELMRGTGWILSPAAFSGAAAGFNGVPPTCGASPGANALCTETLYPGANNAAVGGYIETGFFVTKHWDLEARYDQYDRMTNNPGLERIFKTTTLGVQYYISPMARITLNYAFNRINVPHLSAIKGATPAATAIAQGNASAVASAKDNTIALQTTLFF</sequence>
<dbReference type="OrthoDB" id="5291529at2"/>
<protein>
    <recommendedName>
        <fullName evidence="4">Porin</fullName>
    </recommendedName>
</protein>
<evidence type="ECO:0000313" key="3">
    <source>
        <dbReference type="Proteomes" id="UP000253250"/>
    </source>
</evidence>
<organism evidence="2 3">
    <name type="scientific">Acidiferrobacter thiooxydans</name>
    <dbReference type="NCBI Taxonomy" id="163359"/>
    <lineage>
        <taxon>Bacteria</taxon>
        <taxon>Pseudomonadati</taxon>
        <taxon>Pseudomonadota</taxon>
        <taxon>Gammaproteobacteria</taxon>
        <taxon>Acidiferrobacterales</taxon>
        <taxon>Acidiferrobacteraceae</taxon>
        <taxon>Acidiferrobacter</taxon>
    </lineage>
</organism>
<dbReference type="Gene3D" id="2.40.160.10">
    <property type="entry name" value="Porin"/>
    <property type="match status" value="1"/>
</dbReference>
<name>A0A368HJT2_9GAMM</name>
<comment type="caution">
    <text evidence="2">The sequence shown here is derived from an EMBL/GenBank/DDBJ whole genome shotgun (WGS) entry which is preliminary data.</text>
</comment>
<evidence type="ECO:0000256" key="1">
    <source>
        <dbReference type="SAM" id="SignalP"/>
    </source>
</evidence>
<dbReference type="SUPFAM" id="SSF56935">
    <property type="entry name" value="Porins"/>
    <property type="match status" value="1"/>
</dbReference>
<dbReference type="InterPro" id="IPR023614">
    <property type="entry name" value="Porin_dom_sf"/>
</dbReference>
<proteinExistence type="predicted"/>
<dbReference type="Proteomes" id="UP000253250">
    <property type="component" value="Unassembled WGS sequence"/>
</dbReference>
<gene>
    <name evidence="2" type="ORF">C4900_01785</name>
</gene>
<dbReference type="EMBL" id="PSYR01000001">
    <property type="protein sequence ID" value="RCN58550.1"/>
    <property type="molecule type" value="Genomic_DNA"/>
</dbReference>
<feature type="chain" id="PRO_5016596192" description="Porin" evidence="1">
    <location>
        <begin position="23"/>
        <end position="500"/>
    </location>
</feature>
<dbReference type="PROSITE" id="PS51257">
    <property type="entry name" value="PROKAR_LIPOPROTEIN"/>
    <property type="match status" value="1"/>
</dbReference>
<keyword evidence="1" id="KW-0732">Signal</keyword>
<keyword evidence="3" id="KW-1185">Reference proteome</keyword>
<reference evidence="2 3" key="1">
    <citation type="submission" date="2018-02" db="EMBL/GenBank/DDBJ databases">
        <title>Insights into the biology of acidophilic members of the Acidiferrobacteraceae family derived from comparative genomic analyses.</title>
        <authorList>
            <person name="Issotta F."/>
            <person name="Thyssen C."/>
            <person name="Mena C."/>
            <person name="Moya A."/>
            <person name="Bellenberg S."/>
            <person name="Sproer C."/>
            <person name="Covarrubias P.C."/>
            <person name="Sand W."/>
            <person name="Quatrini R."/>
            <person name="Vera M."/>
        </authorList>
    </citation>
    <scope>NUCLEOTIDE SEQUENCE [LARGE SCALE GENOMIC DNA]</scope>
    <source>
        <strain evidence="3">m-1</strain>
    </source>
</reference>
<dbReference type="RefSeq" id="WP_114282211.1">
    <property type="nucleotide sequence ID" value="NZ_PSYR01000001.1"/>
</dbReference>
<accession>A0A368HJT2</accession>